<sequence length="303" mass="34763">MIHFRHYSLILLLLASTTYAQKPKSLKKLKTVHIIDSCATEDVQQRFDTKGQLTEEVANKQTFLGSNNVVYRDAFLYDGGKTKRIQHFCNDTLISEELTDYKGDNLIRYREIIKGRTTADETYTYHKGKLQKMVSVQPGGDVVRETKYDNALGLKETTIKNAGIITGVEKEYRNGNTRTVEFYSIPGDSLKPSVTQAYIYDDNNNIIDLRTFNRGNETSREIKRYDDANVLVSHKLFENGKAVSETLYDLSGNILKETNLTTKEVTIYENKYNKIGDLVSVTIIKNGQPSCRKNYTIDYWEER</sequence>
<organism evidence="1 2">
    <name type="scientific">Flavobacterium zepuense</name>
    <dbReference type="NCBI Taxonomy" id="2593302"/>
    <lineage>
        <taxon>Bacteria</taxon>
        <taxon>Pseudomonadati</taxon>
        <taxon>Bacteroidota</taxon>
        <taxon>Flavobacteriia</taxon>
        <taxon>Flavobacteriales</taxon>
        <taxon>Flavobacteriaceae</taxon>
        <taxon>Flavobacterium</taxon>
    </lineage>
</organism>
<name>A0A552V5N0_9FLAO</name>
<keyword evidence="2" id="KW-1185">Reference proteome</keyword>
<gene>
    <name evidence="1" type="ORF">FMM05_06060</name>
</gene>
<dbReference type="RefSeq" id="WP_143372449.1">
    <property type="nucleotide sequence ID" value="NZ_VJVZ01000003.1"/>
</dbReference>
<protein>
    <recommendedName>
        <fullName evidence="3">YD repeat-containing protein</fullName>
    </recommendedName>
</protein>
<accession>A0A552V5N0</accession>
<dbReference type="OrthoDB" id="1345640at2"/>
<evidence type="ECO:0000313" key="1">
    <source>
        <dbReference type="EMBL" id="TRW25785.1"/>
    </source>
</evidence>
<proteinExistence type="predicted"/>
<dbReference type="Proteomes" id="UP000320643">
    <property type="component" value="Unassembled WGS sequence"/>
</dbReference>
<dbReference type="AlphaFoldDB" id="A0A552V5N0"/>
<evidence type="ECO:0000313" key="2">
    <source>
        <dbReference type="Proteomes" id="UP000320643"/>
    </source>
</evidence>
<reference evidence="1 2" key="1">
    <citation type="submission" date="2019-07" db="EMBL/GenBank/DDBJ databases">
        <title>Flavobacterium sp. nov., isolated from glacier ice.</title>
        <authorList>
            <person name="Liu Q."/>
            <person name="Xin Y.-H."/>
        </authorList>
    </citation>
    <scope>NUCLEOTIDE SEQUENCE [LARGE SCALE GENOMIC DNA]</scope>
    <source>
        <strain evidence="1 2">ZT4R6</strain>
    </source>
</reference>
<comment type="caution">
    <text evidence="1">The sequence shown here is derived from an EMBL/GenBank/DDBJ whole genome shotgun (WGS) entry which is preliminary data.</text>
</comment>
<evidence type="ECO:0008006" key="3">
    <source>
        <dbReference type="Google" id="ProtNLM"/>
    </source>
</evidence>
<dbReference type="EMBL" id="VJVZ01000003">
    <property type="protein sequence ID" value="TRW25785.1"/>
    <property type="molecule type" value="Genomic_DNA"/>
</dbReference>
<dbReference type="Gene3D" id="3.90.930.1">
    <property type="match status" value="1"/>
</dbReference>